<protein>
    <recommendedName>
        <fullName evidence="1">2EXR domain-containing protein</fullName>
    </recommendedName>
</protein>
<dbReference type="InterPro" id="IPR045518">
    <property type="entry name" value="2EXR"/>
</dbReference>
<dbReference type="EMBL" id="MZNU01000060">
    <property type="protein sequence ID" value="OWP05743.1"/>
    <property type="molecule type" value="Genomic_DNA"/>
</dbReference>
<sequence>MPLTEFHVFPLLPKEIRLTIWELCIPQNTTLLPRADTADACRQVCREARAVHTKTYTLLFRPIAKKLYQRPISLYANVRAGMDDTLYIDDVEILRRDFKDWILPDLKHHITHLAIDDVAWRLRGPSRGDAVLESRGDARFMMFHPESGLSGLDVLTIVRSPQDPSLDHQVWLGGRCSPDDRRLVSTTRQCENDKKDVEQAMHVFKTLSSLEKLGLYAGWREPELRFSYVGFSNDDKSRSSV</sequence>
<dbReference type="InParanoid" id="A0A218ZDY3"/>
<comment type="caution">
    <text evidence="2">The sequence shown here is derived from an EMBL/GenBank/DDBJ whole genome shotgun (WGS) entry which is preliminary data.</text>
</comment>
<dbReference type="AlphaFoldDB" id="A0A218ZDY3"/>
<proteinExistence type="predicted"/>
<dbReference type="PANTHER" id="PTHR35910">
    <property type="entry name" value="2EXR DOMAIN-CONTAINING PROTEIN"/>
    <property type="match status" value="1"/>
</dbReference>
<organism evidence="2 3">
    <name type="scientific">Diplocarpon coronariae</name>
    <dbReference type="NCBI Taxonomy" id="2795749"/>
    <lineage>
        <taxon>Eukaryota</taxon>
        <taxon>Fungi</taxon>
        <taxon>Dikarya</taxon>
        <taxon>Ascomycota</taxon>
        <taxon>Pezizomycotina</taxon>
        <taxon>Leotiomycetes</taxon>
        <taxon>Helotiales</taxon>
        <taxon>Drepanopezizaceae</taxon>
        <taxon>Diplocarpon</taxon>
    </lineage>
</organism>
<dbReference type="Proteomes" id="UP000242519">
    <property type="component" value="Unassembled WGS sequence"/>
</dbReference>
<reference evidence="2 3" key="1">
    <citation type="submission" date="2017-04" db="EMBL/GenBank/DDBJ databases">
        <title>Draft genome sequence of Marssonina coronaria NL1: causal agent of apple blotch.</title>
        <authorList>
            <person name="Cheng Q."/>
        </authorList>
    </citation>
    <scope>NUCLEOTIDE SEQUENCE [LARGE SCALE GENOMIC DNA]</scope>
    <source>
        <strain evidence="2 3">NL1</strain>
    </source>
</reference>
<gene>
    <name evidence="2" type="ORF">B2J93_861</name>
</gene>
<name>A0A218ZDY3_9HELO</name>
<evidence type="ECO:0000313" key="3">
    <source>
        <dbReference type="Proteomes" id="UP000242519"/>
    </source>
</evidence>
<evidence type="ECO:0000259" key="1">
    <source>
        <dbReference type="Pfam" id="PF20150"/>
    </source>
</evidence>
<dbReference type="OrthoDB" id="3473305at2759"/>
<accession>A0A218ZDY3</accession>
<evidence type="ECO:0000313" key="2">
    <source>
        <dbReference type="EMBL" id="OWP05743.1"/>
    </source>
</evidence>
<feature type="domain" description="2EXR" evidence="1">
    <location>
        <begin position="6"/>
        <end position="71"/>
    </location>
</feature>
<dbReference type="Pfam" id="PF20150">
    <property type="entry name" value="2EXR"/>
    <property type="match status" value="1"/>
</dbReference>
<dbReference type="PANTHER" id="PTHR35910:SF6">
    <property type="entry name" value="2EXR DOMAIN-CONTAINING PROTEIN"/>
    <property type="match status" value="1"/>
</dbReference>
<keyword evidence="3" id="KW-1185">Reference proteome</keyword>